<dbReference type="OrthoDB" id="10042665at2759"/>
<dbReference type="Proteomes" id="UP000431533">
    <property type="component" value="Unassembled WGS sequence"/>
</dbReference>
<feature type="non-terminal residue" evidence="2">
    <location>
        <position position="489"/>
    </location>
</feature>
<evidence type="ECO:0000259" key="1">
    <source>
        <dbReference type="SMART" id="SM00382"/>
    </source>
</evidence>
<dbReference type="GO" id="GO:0016887">
    <property type="term" value="F:ATP hydrolysis activity"/>
    <property type="evidence" value="ECO:0007669"/>
    <property type="project" value="InterPro"/>
</dbReference>
<accession>A0A8H8TYR7</accession>
<dbReference type="InterPro" id="IPR003593">
    <property type="entry name" value="AAA+_ATPase"/>
</dbReference>
<dbReference type="InterPro" id="IPR003959">
    <property type="entry name" value="ATPase_AAA_core"/>
</dbReference>
<dbReference type="PANTHER" id="PTHR46411:SF2">
    <property type="entry name" value="AAA+ ATPASE DOMAIN-CONTAINING PROTEIN"/>
    <property type="match status" value="1"/>
</dbReference>
<dbReference type="Pfam" id="PF23232">
    <property type="entry name" value="AAA_lid_13"/>
    <property type="match status" value="1"/>
</dbReference>
<keyword evidence="3" id="KW-1185">Reference proteome</keyword>
<dbReference type="EMBL" id="QGMH01000143">
    <property type="protein sequence ID" value="TVY24161.1"/>
    <property type="molecule type" value="Genomic_DNA"/>
</dbReference>
<proteinExistence type="predicted"/>
<evidence type="ECO:0000313" key="3">
    <source>
        <dbReference type="Proteomes" id="UP000431533"/>
    </source>
</evidence>
<evidence type="ECO:0000313" key="2">
    <source>
        <dbReference type="EMBL" id="TVY24161.1"/>
    </source>
</evidence>
<dbReference type="Pfam" id="PF22942">
    <property type="entry name" value="DUF7025"/>
    <property type="match status" value="1"/>
</dbReference>
<dbReference type="RefSeq" id="XP_031002949.1">
    <property type="nucleotide sequence ID" value="XM_031152624.1"/>
</dbReference>
<dbReference type="CDD" id="cd19481">
    <property type="entry name" value="RecA-like_protease"/>
    <property type="match status" value="1"/>
</dbReference>
<dbReference type="AlphaFoldDB" id="A0A8H8TYR7"/>
<dbReference type="Gene3D" id="3.40.50.300">
    <property type="entry name" value="P-loop containing nucleotide triphosphate hydrolases"/>
    <property type="match status" value="1"/>
</dbReference>
<feature type="domain" description="AAA+ ATPase" evidence="1">
    <location>
        <begin position="261"/>
        <end position="386"/>
    </location>
</feature>
<dbReference type="Pfam" id="PF00004">
    <property type="entry name" value="AAA"/>
    <property type="match status" value="1"/>
</dbReference>
<comment type="caution">
    <text evidence="2">The sequence shown here is derived from an EMBL/GenBank/DDBJ whole genome shotgun (WGS) entry which is preliminary data.</text>
</comment>
<dbReference type="InterPro" id="IPR056599">
    <property type="entry name" value="AAA_lid_fung"/>
</dbReference>
<dbReference type="SMART" id="SM00382">
    <property type="entry name" value="AAA"/>
    <property type="match status" value="1"/>
</dbReference>
<reference evidence="2 3" key="1">
    <citation type="submission" date="2018-05" db="EMBL/GenBank/DDBJ databases">
        <title>Genome sequencing and assembly of the regulated plant pathogen Lachnellula willkommii and related sister species for the development of diagnostic species identification markers.</title>
        <authorList>
            <person name="Giroux E."/>
            <person name="Bilodeau G."/>
        </authorList>
    </citation>
    <scope>NUCLEOTIDE SEQUENCE [LARGE SCALE GENOMIC DNA]</scope>
    <source>
        <strain evidence="2 3">CBS 185.66</strain>
    </source>
</reference>
<dbReference type="SUPFAM" id="SSF52540">
    <property type="entry name" value="P-loop containing nucleoside triphosphate hydrolases"/>
    <property type="match status" value="1"/>
</dbReference>
<organism evidence="2 3">
    <name type="scientific">Lachnellula hyalina</name>
    <dbReference type="NCBI Taxonomy" id="1316788"/>
    <lineage>
        <taxon>Eukaryota</taxon>
        <taxon>Fungi</taxon>
        <taxon>Dikarya</taxon>
        <taxon>Ascomycota</taxon>
        <taxon>Pezizomycotina</taxon>
        <taxon>Leotiomycetes</taxon>
        <taxon>Helotiales</taxon>
        <taxon>Lachnaceae</taxon>
        <taxon>Lachnellula</taxon>
    </lineage>
</organism>
<sequence length="489" mass="55514">RPCFNTPQILEVLNSPIPFSNPVKSTLDMWAWCWDWNGKKMIRVYYPLKFERFRGTKPINELVYYPLEFDPNKEEICAKVKERSENYVRALLAKPGAAQMFTYKGDDYGDRRKKIASDEDEDNEGGAGANRTDEEKLLGKDKFSPKVVPIDGNFICDAAAFLQYGSGSHVLGEWEEHFINEDHRESDGSPIKFDLLKALKDDTHQLFPPRILGYATKEKLWGQFALEPKYKDMIEALVDSHETSAQLGQEPRVNDIVGKGKGLVLLLHGPPGVGKSLTAETIATFTGRPLFIVSMAEIGLNASRAERNLEKLFSLASKWEAILLVDEADVFLETRGTSSSAGRNALVSVMLRVLEYYKGIILTTNRIKSIDVAVISRIHLAIRYTDLTEAQMCKIFSFSLDQLEPHLIDDREKIDDFINNYGYQYGLNGRQIRNIVSGALASARNDTRKKKGNGKINYKHLKDVCEMTMQFEKQLQENTMTQRYNSEVK</sequence>
<dbReference type="InterPro" id="IPR054289">
    <property type="entry name" value="DUF7025"/>
</dbReference>
<dbReference type="GO" id="GO:0005524">
    <property type="term" value="F:ATP binding"/>
    <property type="evidence" value="ECO:0007669"/>
    <property type="project" value="InterPro"/>
</dbReference>
<dbReference type="GeneID" id="41987894"/>
<name>A0A8H8TYR7_9HELO</name>
<dbReference type="InterPro" id="IPR027417">
    <property type="entry name" value="P-loop_NTPase"/>
</dbReference>
<gene>
    <name evidence="2" type="primary">AFG2</name>
    <name evidence="2" type="ORF">LHYA1_G007696</name>
</gene>
<protein>
    <submittedName>
        <fullName evidence="2">ATPase family protein</fullName>
    </submittedName>
</protein>
<dbReference type="PANTHER" id="PTHR46411">
    <property type="entry name" value="FAMILY ATPASE, PUTATIVE-RELATED"/>
    <property type="match status" value="1"/>
</dbReference>